<dbReference type="InterPro" id="IPR008979">
    <property type="entry name" value="Galactose-bd-like_sf"/>
</dbReference>
<dbReference type="InterPro" id="IPR015908">
    <property type="entry name" value="Allantoicase_dom"/>
</dbReference>
<gene>
    <name evidence="7" type="primary">ALLC</name>
</gene>
<dbReference type="PANTHER" id="PTHR12045:SF3">
    <property type="entry name" value="INACTIVE ALLANTOICASE-RELATED"/>
    <property type="match status" value="1"/>
</dbReference>
<dbReference type="Ensembl" id="ENSMFAT00000008959.2">
    <property type="protein sequence ID" value="ENSMFAP00000034729.2"/>
    <property type="gene ID" value="ENSMFAG00000000829.2"/>
</dbReference>
<protein>
    <recommendedName>
        <fullName evidence="3">Probable inactive allantoicase</fullName>
    </recommendedName>
    <alternativeName>
        <fullName evidence="4">Allantoate amidinohydrolase</fullName>
    </alternativeName>
</protein>
<comment type="similarity">
    <text evidence="2">Belongs to the allantoicase family.</text>
</comment>
<dbReference type="Proteomes" id="UP000233100">
    <property type="component" value="Chromosome 13"/>
</dbReference>
<feature type="region of interest" description="Disordered" evidence="5">
    <location>
        <begin position="1"/>
        <end position="23"/>
    </location>
</feature>
<dbReference type="Bgee" id="ENSMFAG00000000829">
    <property type="expression patterns" value="Expressed in liver and 5 other cell types or tissues"/>
</dbReference>
<dbReference type="FunFam" id="2.60.120.260:FF:000085">
    <property type="entry name" value="probable allantoicase"/>
    <property type="match status" value="1"/>
</dbReference>
<dbReference type="Pfam" id="PF03561">
    <property type="entry name" value="Allantoicase"/>
    <property type="match status" value="2"/>
</dbReference>
<evidence type="ECO:0000256" key="3">
    <source>
        <dbReference type="ARBA" id="ARBA00029559"/>
    </source>
</evidence>
<name>A0A805R7I5_MACFA</name>
<evidence type="ECO:0000256" key="1">
    <source>
        <dbReference type="ARBA" id="ARBA00003893"/>
    </source>
</evidence>
<feature type="region of interest" description="Disordered" evidence="5">
    <location>
        <begin position="81"/>
        <end position="104"/>
    </location>
</feature>
<sequence length="512" mass="55984">MRRLGQCPRGPATGRTPRSPSACSGVGVLPALRMRGDLALAGVLISLAFLSLLPSGHPQPAGDEACSVQILVPGLKGDVGDKGQKGSVGRHGKIGPIGSKGSMADAPKEGRLTRFLDFTQLTDMASESVGGKILFATDDFFAPAENLIKSDSPCFKEREYTEFGKWMDGWETRRKRIPGHDWCVLRLGIQGVIRAFDVDVSYFTGDYAPRMSIQAANLEEEKLPEIPERGIRTGAAATPEEFEAIAELKSDDWSYLVPMTELKPGNPASGHNYFLVNSQQRWTHIRLNIFPDGGIARLRVLGTGQKDWTATDPKEHADLVAIAFGGVCVGFSSAKFGHPNNIIGVGGAKSMADGWETARRLDRPPILENDDNGILLVPGCEWAVFRLAHPGVITRIEIDTKYFKGNAPDSCKVDGCVLTTQEEEDMIKQKWILPAHKWKPLLPVTKLSPNQSHLFDSLTLELQDVITHARLTIVPDGGVSRLRLRGFPSSICLLRPREKPMMKFSVGFKANP</sequence>
<reference evidence="7" key="3">
    <citation type="submission" date="2025-09" db="UniProtKB">
        <authorList>
            <consortium name="Ensembl"/>
        </authorList>
    </citation>
    <scope>IDENTIFICATION</scope>
</reference>
<evidence type="ECO:0000259" key="6">
    <source>
        <dbReference type="Pfam" id="PF03561"/>
    </source>
</evidence>
<accession>A0A805R7I5</accession>
<evidence type="ECO:0000256" key="2">
    <source>
        <dbReference type="ARBA" id="ARBA00009242"/>
    </source>
</evidence>
<evidence type="ECO:0000256" key="5">
    <source>
        <dbReference type="SAM" id="MobiDB-lite"/>
    </source>
</evidence>
<dbReference type="PANTHER" id="PTHR12045">
    <property type="entry name" value="ALLANTOICASE"/>
    <property type="match status" value="1"/>
</dbReference>
<dbReference type="InterPro" id="IPR005164">
    <property type="entry name" value="Allantoicase"/>
</dbReference>
<dbReference type="GeneTree" id="ENSGT00390000001793"/>
<evidence type="ECO:0000313" key="7">
    <source>
        <dbReference type="Ensembl" id="ENSMFAP00000034729.2"/>
    </source>
</evidence>
<feature type="domain" description="Allantoicase" evidence="6">
    <location>
        <begin position="130"/>
        <end position="303"/>
    </location>
</feature>
<dbReference type="FunFam" id="2.60.120.260:FF:000077">
    <property type="entry name" value="Probable allantoicase"/>
    <property type="match status" value="1"/>
</dbReference>
<dbReference type="AlphaFoldDB" id="A0A805R7I5"/>
<evidence type="ECO:0000313" key="8">
    <source>
        <dbReference type="Proteomes" id="UP000233100"/>
    </source>
</evidence>
<feature type="domain" description="Allantoicase" evidence="6">
    <location>
        <begin position="325"/>
        <end position="487"/>
    </location>
</feature>
<keyword evidence="8" id="KW-1185">Reference proteome</keyword>
<dbReference type="HAMAP" id="MF_00813">
    <property type="entry name" value="Allantoicase"/>
    <property type="match status" value="1"/>
</dbReference>
<dbReference type="GO" id="GO:0000256">
    <property type="term" value="P:allantoin catabolic process"/>
    <property type="evidence" value="ECO:0007669"/>
    <property type="project" value="InterPro"/>
</dbReference>
<reference evidence="7 8" key="1">
    <citation type="submission" date="2013-03" db="EMBL/GenBank/DDBJ databases">
        <authorList>
            <person name="Warren W."/>
            <person name="Wilson R.K."/>
        </authorList>
    </citation>
    <scope>NUCLEOTIDE SEQUENCE</scope>
</reference>
<comment type="function">
    <text evidence="1">The function of this enzyme is unclear as allantoicase activity is not known to exist in mammals.</text>
</comment>
<reference evidence="7" key="2">
    <citation type="submission" date="2025-08" db="UniProtKB">
        <authorList>
            <consortium name="Ensembl"/>
        </authorList>
    </citation>
    <scope>IDENTIFICATION</scope>
</reference>
<dbReference type="SUPFAM" id="SSF49785">
    <property type="entry name" value="Galactose-binding domain-like"/>
    <property type="match status" value="2"/>
</dbReference>
<dbReference type="Gene3D" id="2.60.120.260">
    <property type="entry name" value="Galactose-binding domain-like"/>
    <property type="match status" value="2"/>
</dbReference>
<dbReference type="NCBIfam" id="TIGR02961">
    <property type="entry name" value="allantoicase"/>
    <property type="match status" value="1"/>
</dbReference>
<dbReference type="GO" id="GO:0004037">
    <property type="term" value="F:allantoicase activity"/>
    <property type="evidence" value="ECO:0007669"/>
    <property type="project" value="InterPro"/>
</dbReference>
<organism evidence="7 8">
    <name type="scientific">Macaca fascicularis</name>
    <name type="common">Crab-eating macaque</name>
    <name type="synonym">Cynomolgus monkey</name>
    <dbReference type="NCBI Taxonomy" id="9541"/>
    <lineage>
        <taxon>Eukaryota</taxon>
        <taxon>Metazoa</taxon>
        <taxon>Chordata</taxon>
        <taxon>Craniata</taxon>
        <taxon>Vertebrata</taxon>
        <taxon>Euteleostomi</taxon>
        <taxon>Mammalia</taxon>
        <taxon>Eutheria</taxon>
        <taxon>Euarchontoglires</taxon>
        <taxon>Primates</taxon>
        <taxon>Haplorrhini</taxon>
        <taxon>Catarrhini</taxon>
        <taxon>Cercopithecidae</taxon>
        <taxon>Cercopithecinae</taxon>
        <taxon>Macaca</taxon>
    </lineage>
</organism>
<evidence type="ECO:0000256" key="4">
    <source>
        <dbReference type="ARBA" id="ARBA00031078"/>
    </source>
</evidence>
<proteinExistence type="inferred from homology"/>